<organism evidence="1 2">
    <name type="scientific">Defluviitalea saccharophila</name>
    <dbReference type="NCBI Taxonomy" id="879970"/>
    <lineage>
        <taxon>Bacteria</taxon>
        <taxon>Bacillati</taxon>
        <taxon>Bacillota</taxon>
        <taxon>Clostridia</taxon>
        <taxon>Lachnospirales</taxon>
        <taxon>Defluviitaleaceae</taxon>
        <taxon>Defluviitalea</taxon>
    </lineage>
</organism>
<gene>
    <name evidence="1" type="ORF">QBE51_11215</name>
</gene>
<dbReference type="InterPro" id="IPR011322">
    <property type="entry name" value="N-reg_PII-like_a/b"/>
</dbReference>
<dbReference type="RefSeq" id="WP_341876355.1">
    <property type="nucleotide sequence ID" value="NZ_CP121687.1"/>
</dbReference>
<dbReference type="EMBL" id="CP121687">
    <property type="protein sequence ID" value="WZL69358.1"/>
    <property type="molecule type" value="Genomic_DNA"/>
</dbReference>
<evidence type="ECO:0000313" key="2">
    <source>
        <dbReference type="Proteomes" id="UP001486565"/>
    </source>
</evidence>
<dbReference type="Proteomes" id="UP001486565">
    <property type="component" value="Chromosome"/>
</dbReference>
<evidence type="ECO:0008006" key="3">
    <source>
        <dbReference type="Google" id="ProtNLM"/>
    </source>
</evidence>
<protein>
    <recommendedName>
        <fullName evidence="3">Nitrogen regulatory protein P-II</fullName>
    </recommendedName>
</protein>
<accession>A0ABZ2Y1Z9</accession>
<dbReference type="SUPFAM" id="SSF54913">
    <property type="entry name" value="GlnB-like"/>
    <property type="match status" value="1"/>
</dbReference>
<sequence>MKPKGYVLFVVLSNAKNLKAVLKCLKKINITGATVMDSVGSASLYSMDDIYIPMIASSMKNLDSGRTYGKTLFSVVKDEATVLKAMDEIEHTLNLDIKNPGKGIMFSIPIYSMKGIIEH</sequence>
<reference evidence="1 2" key="1">
    <citation type="submission" date="2023-03" db="EMBL/GenBank/DDBJ databases">
        <title>Novel Species.</title>
        <authorList>
            <person name="Ma S."/>
        </authorList>
    </citation>
    <scope>NUCLEOTIDE SEQUENCE [LARGE SCALE GENOMIC DNA]</scope>
    <source>
        <strain evidence="1 2">LIND6LT2</strain>
    </source>
</reference>
<evidence type="ECO:0000313" key="1">
    <source>
        <dbReference type="EMBL" id="WZL69358.1"/>
    </source>
</evidence>
<keyword evidence="2" id="KW-1185">Reference proteome</keyword>
<name>A0ABZ2Y1Z9_9FIRM</name>
<proteinExistence type="predicted"/>